<evidence type="ECO:0000313" key="2">
    <source>
        <dbReference type="EMBL" id="KDE09515.1"/>
    </source>
</evidence>
<organism evidence="2">
    <name type="scientific">Microbotryum lychnidis-dioicae (strain p1A1 Lamole / MvSl-1064)</name>
    <name type="common">Anther smut fungus</name>
    <dbReference type="NCBI Taxonomy" id="683840"/>
    <lineage>
        <taxon>Eukaryota</taxon>
        <taxon>Fungi</taxon>
        <taxon>Dikarya</taxon>
        <taxon>Basidiomycota</taxon>
        <taxon>Pucciniomycotina</taxon>
        <taxon>Microbotryomycetes</taxon>
        <taxon>Microbotryales</taxon>
        <taxon>Microbotryaceae</taxon>
        <taxon>Microbotryum</taxon>
    </lineage>
</organism>
<feature type="region of interest" description="Disordered" evidence="1">
    <location>
        <begin position="430"/>
        <end position="699"/>
    </location>
</feature>
<proteinExistence type="predicted"/>
<feature type="compositionally biased region" description="Polar residues" evidence="1">
    <location>
        <begin position="507"/>
        <end position="516"/>
    </location>
</feature>
<feature type="compositionally biased region" description="Basic and acidic residues" evidence="1">
    <location>
        <begin position="620"/>
        <end position="629"/>
    </location>
</feature>
<dbReference type="Proteomes" id="UP000017200">
    <property type="component" value="Unassembled WGS sequence"/>
</dbReference>
<feature type="compositionally biased region" description="Polar residues" evidence="1">
    <location>
        <begin position="12"/>
        <end position="22"/>
    </location>
</feature>
<dbReference type="HOGENOM" id="CLU_382267_0_0_1"/>
<reference evidence="4" key="1">
    <citation type="submission" date="2010-11" db="EMBL/GenBank/DDBJ databases">
        <title>The genome sequence of Microbotryum violaceum strain p1A1 Lamole.</title>
        <authorList>
            <person name="Cuomo C."/>
            <person name="Perlin M."/>
            <person name="Young S.K."/>
            <person name="Zeng Q."/>
            <person name="Gargeya S."/>
            <person name="Alvarado L."/>
            <person name="Berlin A."/>
            <person name="Chapman S.B."/>
            <person name="Chen Z."/>
            <person name="Freedman E."/>
            <person name="Gellesch M."/>
            <person name="Goldberg J."/>
            <person name="Griggs A."/>
            <person name="Gujja S."/>
            <person name="Heilman E."/>
            <person name="Heiman D."/>
            <person name="Howarth C."/>
            <person name="Mehta T."/>
            <person name="Neiman D."/>
            <person name="Pearson M."/>
            <person name="Roberts A."/>
            <person name="Saif S."/>
            <person name="Shea T."/>
            <person name="Shenoy N."/>
            <person name="Sisk P."/>
            <person name="Stolte C."/>
            <person name="Sykes S."/>
            <person name="White J."/>
            <person name="Yandava C."/>
            <person name="Haas B."/>
            <person name="Nusbaum C."/>
            <person name="Birren B."/>
        </authorList>
    </citation>
    <scope>NUCLEOTIDE SEQUENCE [LARGE SCALE GENOMIC DNA]</scope>
    <source>
        <strain evidence="4">p1A1 Lamole</strain>
    </source>
</reference>
<keyword evidence="4" id="KW-1185">Reference proteome</keyword>
<feature type="region of interest" description="Disordered" evidence="1">
    <location>
        <begin position="129"/>
        <end position="154"/>
    </location>
</feature>
<dbReference type="EnsemblFungi" id="MVLG_00413T0">
    <property type="protein sequence ID" value="MVLG_00413T0"/>
    <property type="gene ID" value="MVLG_00413"/>
</dbReference>
<feature type="region of interest" description="Disordered" evidence="1">
    <location>
        <begin position="272"/>
        <end position="418"/>
    </location>
</feature>
<feature type="region of interest" description="Disordered" evidence="1">
    <location>
        <begin position="1"/>
        <end position="31"/>
    </location>
</feature>
<evidence type="ECO:0000313" key="4">
    <source>
        <dbReference type="Proteomes" id="UP000017200"/>
    </source>
</evidence>
<feature type="compositionally biased region" description="Polar residues" evidence="1">
    <location>
        <begin position="630"/>
        <end position="645"/>
    </location>
</feature>
<dbReference type="OrthoDB" id="2537517at2759"/>
<feature type="compositionally biased region" description="Low complexity" evidence="1">
    <location>
        <begin position="362"/>
        <end position="376"/>
    </location>
</feature>
<dbReference type="EMBL" id="AEIJ01000029">
    <property type="status" value="NOT_ANNOTATED_CDS"/>
    <property type="molecule type" value="Genomic_DNA"/>
</dbReference>
<reference evidence="3" key="4">
    <citation type="submission" date="2015-06" db="UniProtKB">
        <authorList>
            <consortium name="EnsemblFungi"/>
        </authorList>
    </citation>
    <scope>IDENTIFICATION</scope>
</reference>
<feature type="compositionally biased region" description="Basic and acidic residues" evidence="1">
    <location>
        <begin position="442"/>
        <end position="455"/>
    </location>
</feature>
<dbReference type="AlphaFoldDB" id="U5GZ06"/>
<accession>U5GZ06</accession>
<protein>
    <submittedName>
        <fullName evidence="2 3">Uncharacterized protein</fullName>
    </submittedName>
</protein>
<name>U5GZ06_USTV1</name>
<feature type="compositionally biased region" description="Basic residues" evidence="1">
    <location>
        <begin position="377"/>
        <end position="388"/>
    </location>
</feature>
<feature type="compositionally biased region" description="Polar residues" evidence="1">
    <location>
        <begin position="559"/>
        <end position="568"/>
    </location>
</feature>
<feature type="compositionally biased region" description="Low complexity" evidence="1">
    <location>
        <begin position="658"/>
        <end position="670"/>
    </location>
</feature>
<feature type="compositionally biased region" description="Low complexity" evidence="1">
    <location>
        <begin position="142"/>
        <end position="153"/>
    </location>
</feature>
<reference evidence="2 4" key="3">
    <citation type="journal article" date="2015" name="BMC Genomics">
        <title>Sex and parasites: genomic and transcriptomic analysis of Microbotryum lychnidis-dioicae, the biotrophic and plant-castrating anther smut fungus.</title>
        <authorList>
            <person name="Perlin M.H."/>
            <person name="Amselem J."/>
            <person name="Fontanillas E."/>
            <person name="Toh S.S."/>
            <person name="Chen Z."/>
            <person name="Goldberg J."/>
            <person name="Duplessis S."/>
            <person name="Henrissat B."/>
            <person name="Young S."/>
            <person name="Zeng Q."/>
            <person name="Aguileta G."/>
            <person name="Petit E."/>
            <person name="Badouin H."/>
            <person name="Andrews J."/>
            <person name="Razeeq D."/>
            <person name="Gabaldon T."/>
            <person name="Quesneville H."/>
            <person name="Giraud T."/>
            <person name="Hood M.E."/>
            <person name="Schultz D.J."/>
            <person name="Cuomo C.A."/>
        </authorList>
    </citation>
    <scope>NUCLEOTIDE SEQUENCE [LARGE SCALE GENOMIC DNA]</scope>
    <source>
        <strain evidence="2">P1A1 Lamole</strain>
        <strain evidence="4">p1A1 Lamole</strain>
    </source>
</reference>
<gene>
    <name evidence="2" type="ORF">MVLG_00413</name>
</gene>
<dbReference type="InParanoid" id="U5GZ06"/>
<feature type="compositionally biased region" description="Low complexity" evidence="1">
    <location>
        <begin position="303"/>
        <end position="329"/>
    </location>
</feature>
<feature type="compositionally biased region" description="Basic and acidic residues" evidence="1">
    <location>
        <begin position="466"/>
        <end position="476"/>
    </location>
</feature>
<reference evidence="2" key="2">
    <citation type="submission" date="2010-11" db="EMBL/GenBank/DDBJ databases">
        <authorList>
            <consortium name="The Broad Institute Genome Sequencing Platform"/>
            <person name="Earl A."/>
            <person name="Ward D."/>
            <person name="Feldgarden M."/>
            <person name="Gevers D."/>
            <person name="Butler R."/>
            <person name="Young S.K."/>
            <person name="Zeng Q."/>
            <person name="Gargeya S."/>
            <person name="Fitzgerald M."/>
            <person name="Haas B."/>
            <person name="Abouelleil A."/>
            <person name="Alvarado L."/>
            <person name="Arachchi H.M."/>
            <person name="Berlin A."/>
            <person name="Brown A."/>
            <person name="Chapman S.B."/>
            <person name="Chen Z."/>
            <person name="Dunbar C."/>
            <person name="Freedman E."/>
            <person name="Gearin G."/>
            <person name="Gellesch M."/>
            <person name="Goldberg J."/>
            <person name="Griggs A."/>
            <person name="Gujja S."/>
            <person name="Heilman E."/>
            <person name="Heiman D."/>
            <person name="Howarth C."/>
            <person name="Larson L."/>
            <person name="Lui A."/>
            <person name="MacDonald P.J.P."/>
            <person name="Mehta T."/>
            <person name="Montmayeur A."/>
            <person name="Murphy C."/>
            <person name="Neiman D."/>
            <person name="Pearson M."/>
            <person name="Priest M."/>
            <person name="Roberts A."/>
            <person name="Saif S."/>
            <person name="Shea T."/>
            <person name="Shenoy N."/>
            <person name="Sisk P."/>
            <person name="Stolte C."/>
            <person name="Sykes S."/>
            <person name="White J."/>
            <person name="Yandava C."/>
            <person name="Wortman J."/>
            <person name="Nusbaum C."/>
            <person name="Birren B."/>
        </authorList>
    </citation>
    <scope>NUCLEOTIDE SEQUENCE</scope>
    <source>
        <strain evidence="2">P1A1 Lamole</strain>
    </source>
</reference>
<dbReference type="EMBL" id="GL541644">
    <property type="protein sequence ID" value="KDE09515.1"/>
    <property type="molecule type" value="Genomic_DNA"/>
</dbReference>
<sequence length="724" mass="77682">MNQPSGELDSDTWMTPNSTSSMVHLEDEGRPESVSLSAVAACSFASSSHATSVIPHDTTSSGWEEPMQQVVAQDMSQRVVPEFSSRHRSLFTELLQVDEPIPSQQELEDAGAFDLDATSQMLAEWRREHGQSLAGARAHDPSSLSGCGARSSSPVHDAIDALEKSRTVSSSLSWELIDEPEQLICTSPLTSPRLSPFAFVRKAIRPAKPIRTQSTPVLFDPTSSPFLSPPVFTTTPMNPWEQSLARHWPTSSWSNGTPCDERSNASTSRLAVVADGPSKHNKLRKSMPAGLSIRTDGERPNVSASSSATPARSPNPSTSSTAPNSPLSTKRQWHRSLPFILTSPTRAHSDALDASGYKPDRSPSSSGPSSPAAAHPTSRRGSSRKKRGSTSSSDEGHLGDAEDLAAARIGRDGSRESALSSSLWGLKLGRASGSSSHLRVPNGDRARIPSERRIIGEGGTGQDEWPPTKRSFEVLHRPSVGRSRSANAVLGERHDLSTRPKGIGLSETASTSSPNLSKIEEEENGSLFSLTGLGSKRSPSLRLGRNRPNSDSLDDDSAEGSSTRTRLSSAILRPGLRTHSPVPSSHLHHVLTRDSSVDSTEDDDPPHATFQTFPGPGKSPGHEQDDHMRVSSSCTTNRPQSSPQLFSGAVMTSGAELTSESDSSTFTSSSNWEHDHDDDDDTPASSVQLGESDPETDHDFKASIIHAKRLESIPIEGGEVIGWR</sequence>
<evidence type="ECO:0000313" key="3">
    <source>
        <dbReference type="EnsemblFungi" id="MVLG_00413T0"/>
    </source>
</evidence>
<evidence type="ECO:0000256" key="1">
    <source>
        <dbReference type="SAM" id="MobiDB-lite"/>
    </source>
</evidence>